<evidence type="ECO:0000313" key="1">
    <source>
        <dbReference type="EMBL" id="CAL1544902.1"/>
    </source>
</evidence>
<dbReference type="Proteomes" id="UP001497497">
    <property type="component" value="Unassembled WGS sequence"/>
</dbReference>
<reference evidence="1 2" key="1">
    <citation type="submission" date="2024-04" db="EMBL/GenBank/DDBJ databases">
        <authorList>
            <consortium name="Genoscope - CEA"/>
            <person name="William W."/>
        </authorList>
    </citation>
    <scope>NUCLEOTIDE SEQUENCE [LARGE SCALE GENOMIC DNA]</scope>
</reference>
<sequence>SLYSRVVRRDHDVRPQEPELSVQRVLAAPDGLAPTDHGSVPETGFRQLLICSASTATLLDTGRSPDCCRTLGLSENSKGKKVIDRKMSEMLVAFLVSETIKARKEKKISFNIC</sequence>
<accession>A0AAV2IDD9</accession>
<feature type="non-terminal residue" evidence="1">
    <location>
        <position position="1"/>
    </location>
</feature>
<gene>
    <name evidence="1" type="ORF">GSLYS_00018385001</name>
</gene>
<dbReference type="EMBL" id="CAXITT010000657">
    <property type="protein sequence ID" value="CAL1544902.1"/>
    <property type="molecule type" value="Genomic_DNA"/>
</dbReference>
<proteinExistence type="predicted"/>
<keyword evidence="2" id="KW-1185">Reference proteome</keyword>
<dbReference type="AlphaFoldDB" id="A0AAV2IDD9"/>
<name>A0AAV2IDD9_LYMST</name>
<organism evidence="1 2">
    <name type="scientific">Lymnaea stagnalis</name>
    <name type="common">Great pond snail</name>
    <name type="synonym">Helix stagnalis</name>
    <dbReference type="NCBI Taxonomy" id="6523"/>
    <lineage>
        <taxon>Eukaryota</taxon>
        <taxon>Metazoa</taxon>
        <taxon>Spiralia</taxon>
        <taxon>Lophotrochozoa</taxon>
        <taxon>Mollusca</taxon>
        <taxon>Gastropoda</taxon>
        <taxon>Heterobranchia</taxon>
        <taxon>Euthyneura</taxon>
        <taxon>Panpulmonata</taxon>
        <taxon>Hygrophila</taxon>
        <taxon>Lymnaeoidea</taxon>
        <taxon>Lymnaeidae</taxon>
        <taxon>Lymnaea</taxon>
    </lineage>
</organism>
<comment type="caution">
    <text evidence="1">The sequence shown here is derived from an EMBL/GenBank/DDBJ whole genome shotgun (WGS) entry which is preliminary data.</text>
</comment>
<evidence type="ECO:0000313" key="2">
    <source>
        <dbReference type="Proteomes" id="UP001497497"/>
    </source>
</evidence>
<protein>
    <submittedName>
        <fullName evidence="1">Uncharacterized protein</fullName>
    </submittedName>
</protein>